<organism evidence="1 2">
    <name type="scientific">Rhynchophorus ferrugineus</name>
    <name type="common">Red palm weevil</name>
    <name type="synonym">Curculio ferrugineus</name>
    <dbReference type="NCBI Taxonomy" id="354439"/>
    <lineage>
        <taxon>Eukaryota</taxon>
        <taxon>Metazoa</taxon>
        <taxon>Ecdysozoa</taxon>
        <taxon>Arthropoda</taxon>
        <taxon>Hexapoda</taxon>
        <taxon>Insecta</taxon>
        <taxon>Pterygota</taxon>
        <taxon>Neoptera</taxon>
        <taxon>Endopterygota</taxon>
        <taxon>Coleoptera</taxon>
        <taxon>Polyphaga</taxon>
        <taxon>Cucujiformia</taxon>
        <taxon>Curculionidae</taxon>
        <taxon>Dryophthorinae</taxon>
        <taxon>Rhynchophorus</taxon>
    </lineage>
</organism>
<gene>
    <name evidence="1" type="ORF">GWI33_016051</name>
</gene>
<evidence type="ECO:0000313" key="1">
    <source>
        <dbReference type="EMBL" id="KAF7271018.1"/>
    </source>
</evidence>
<dbReference type="EMBL" id="JAACXV010014024">
    <property type="protein sequence ID" value="KAF7271018.1"/>
    <property type="molecule type" value="Genomic_DNA"/>
</dbReference>
<keyword evidence="2" id="KW-1185">Reference proteome</keyword>
<evidence type="ECO:0000313" key="2">
    <source>
        <dbReference type="Proteomes" id="UP000625711"/>
    </source>
</evidence>
<protein>
    <submittedName>
        <fullName evidence="1">Uncharacterized protein</fullName>
    </submittedName>
</protein>
<accession>A0A834M5C6</accession>
<sequence>MGQLVGQRSVRSSIAGSTAEAKKLYLVVDVKRWKCHGAIYSVDKLTCFFPEAHISRLFKILGIMSKEIT</sequence>
<reference evidence="1" key="1">
    <citation type="submission" date="2020-08" db="EMBL/GenBank/DDBJ databases">
        <title>Genome sequencing and assembly of the red palm weevil Rhynchophorus ferrugineus.</title>
        <authorList>
            <person name="Dias G.B."/>
            <person name="Bergman C.M."/>
            <person name="Manee M."/>
        </authorList>
    </citation>
    <scope>NUCLEOTIDE SEQUENCE</scope>
    <source>
        <strain evidence="1">AA-2017</strain>
        <tissue evidence="1">Whole larva</tissue>
    </source>
</reference>
<name>A0A834M5C6_RHYFE</name>
<comment type="caution">
    <text evidence="1">The sequence shown here is derived from an EMBL/GenBank/DDBJ whole genome shotgun (WGS) entry which is preliminary data.</text>
</comment>
<proteinExistence type="predicted"/>
<dbReference type="Proteomes" id="UP000625711">
    <property type="component" value="Unassembled WGS sequence"/>
</dbReference>
<dbReference type="AlphaFoldDB" id="A0A834M5C6"/>